<dbReference type="GO" id="GO:0046983">
    <property type="term" value="F:protein dimerization activity"/>
    <property type="evidence" value="ECO:0007669"/>
    <property type="project" value="InterPro"/>
</dbReference>
<dbReference type="Proteomes" id="UP000746747">
    <property type="component" value="Unassembled WGS sequence"/>
</dbReference>
<keyword evidence="3" id="KW-1185">Reference proteome</keyword>
<evidence type="ECO:0000313" key="2">
    <source>
        <dbReference type="EMBL" id="CAG9533108.1"/>
    </source>
</evidence>
<dbReference type="InterPro" id="IPR011598">
    <property type="entry name" value="bHLH_dom"/>
</dbReference>
<proteinExistence type="predicted"/>
<dbReference type="SUPFAM" id="SSF47459">
    <property type="entry name" value="HLH, helix-loop-helix DNA-binding domain"/>
    <property type="match status" value="1"/>
</dbReference>
<dbReference type="Pfam" id="PF00010">
    <property type="entry name" value="HLH"/>
    <property type="match status" value="1"/>
</dbReference>
<protein>
    <recommendedName>
        <fullName evidence="1">BHLH domain-containing protein</fullName>
    </recommendedName>
</protein>
<feature type="domain" description="BHLH" evidence="1">
    <location>
        <begin position="19"/>
        <end position="46"/>
    </location>
</feature>
<sequence length="99" mass="11821">MLRDDAEKSDSEQEKVLIKKANKPLIERKRRARINKCLFEIKQMLVDDIKNEYRRILASFPWDYTGENSVHHNNPECNNYQQTTIMQPSSFQILNHTTR</sequence>
<comment type="caution">
    <text evidence="2">The sequence shown here is derived from an EMBL/GenBank/DDBJ whole genome shotgun (WGS) entry which is preliminary data.</text>
</comment>
<evidence type="ECO:0000313" key="3">
    <source>
        <dbReference type="Proteomes" id="UP000746747"/>
    </source>
</evidence>
<dbReference type="Gene3D" id="4.10.280.10">
    <property type="entry name" value="Helix-loop-helix DNA-binding domain"/>
    <property type="match status" value="1"/>
</dbReference>
<accession>A0A8J2M042</accession>
<dbReference type="OrthoDB" id="6085656at2759"/>
<dbReference type="EMBL" id="CAKAEH010001194">
    <property type="protein sequence ID" value="CAG9533108.1"/>
    <property type="molecule type" value="Genomic_DNA"/>
</dbReference>
<dbReference type="AlphaFoldDB" id="A0A8J2M042"/>
<evidence type="ECO:0000259" key="1">
    <source>
        <dbReference type="Pfam" id="PF00010"/>
    </source>
</evidence>
<organism evidence="2 3">
    <name type="scientific">Cercopithifilaria johnstoni</name>
    <dbReference type="NCBI Taxonomy" id="2874296"/>
    <lineage>
        <taxon>Eukaryota</taxon>
        <taxon>Metazoa</taxon>
        <taxon>Ecdysozoa</taxon>
        <taxon>Nematoda</taxon>
        <taxon>Chromadorea</taxon>
        <taxon>Rhabditida</taxon>
        <taxon>Spirurina</taxon>
        <taxon>Spiruromorpha</taxon>
        <taxon>Filarioidea</taxon>
        <taxon>Onchocercidae</taxon>
        <taxon>Cercopithifilaria</taxon>
    </lineage>
</organism>
<name>A0A8J2M042_9BILA</name>
<dbReference type="InterPro" id="IPR036638">
    <property type="entry name" value="HLH_DNA-bd_sf"/>
</dbReference>
<reference evidence="2" key="1">
    <citation type="submission" date="2021-09" db="EMBL/GenBank/DDBJ databases">
        <authorList>
            <consortium name="Pathogen Informatics"/>
        </authorList>
    </citation>
    <scope>NUCLEOTIDE SEQUENCE</scope>
</reference>
<gene>
    <name evidence="2" type="ORF">CJOHNSTONI_LOCUS3363</name>
</gene>